<dbReference type="Proteomes" id="UP000251545">
    <property type="component" value="Unassembled WGS sequence"/>
</dbReference>
<comment type="caution">
    <text evidence="1">The sequence shown here is derived from an EMBL/GenBank/DDBJ whole genome shotgun (WGS) entry which is preliminary data.</text>
</comment>
<organism evidence="1 2">
    <name type="scientific">Jejuia pallidilutea</name>
    <dbReference type="NCBI Taxonomy" id="504487"/>
    <lineage>
        <taxon>Bacteria</taxon>
        <taxon>Pseudomonadati</taxon>
        <taxon>Bacteroidota</taxon>
        <taxon>Flavobacteriia</taxon>
        <taxon>Flavobacteriales</taxon>
        <taxon>Flavobacteriaceae</taxon>
        <taxon>Jejuia</taxon>
    </lineage>
</organism>
<dbReference type="InterPro" id="IPR006311">
    <property type="entry name" value="TAT_signal"/>
</dbReference>
<gene>
    <name evidence="1" type="ORF">CLV33_101448</name>
</gene>
<sequence>MAIISDSQMDKKNISRRDVLKLAGTAGLGVLLMPSLVACFPENIKVKQLTDGPNQHWFGYYDKFQIDATGKYALANEVQPNMFRSPTLEDSLSLGLIDLENNNKWKTIGTSNAWGWQQACMLQWVPGTKNKVVWNTRENGELVSILYDIETEEKKILPKPIYTLGQKGKFGLGIDFERLQYYRPGYGYATDGKKEFKTKAPKDSGIYKIDLETGESELILSYAEVAKFDRPSGSVADNFHWINHLLISPSGTRLIFLNRSRPYYTIEEYQKANKGKLIGDSKYVTRAMTVNLDGSDLYALNDSGKFSHFIWNGDDKICAWAQPEDREDMFFCLFNDKSKNYKIVGEHTMTQNGHNTYVPNTNYEWILNDTYPYQSKERKQELYLFHVPTGKKVTLGSFYEPEAFKGEFRCDLHPRCNQQGTKVYFDSTHNGNKRQIYEIDIESIISEI</sequence>
<evidence type="ECO:0000313" key="2">
    <source>
        <dbReference type="Proteomes" id="UP000251545"/>
    </source>
</evidence>
<reference evidence="1 2" key="1">
    <citation type="submission" date="2018-02" db="EMBL/GenBank/DDBJ databases">
        <title>Genomic Encyclopedia of Archaeal and Bacterial Type Strains, Phase II (KMG-II): from individual species to whole genera.</title>
        <authorList>
            <person name="Goeker M."/>
        </authorList>
    </citation>
    <scope>NUCLEOTIDE SEQUENCE [LARGE SCALE GENOMIC DNA]</scope>
    <source>
        <strain evidence="1 2">DSM 21165</strain>
    </source>
</reference>
<evidence type="ECO:0000313" key="1">
    <source>
        <dbReference type="EMBL" id="PQV51524.1"/>
    </source>
</evidence>
<dbReference type="InterPro" id="IPR015943">
    <property type="entry name" value="WD40/YVTN_repeat-like_dom_sf"/>
</dbReference>
<dbReference type="RefSeq" id="WP_105472532.1">
    <property type="nucleotide sequence ID" value="NZ_PVEO01000001.1"/>
</dbReference>
<proteinExistence type="predicted"/>
<dbReference type="AlphaFoldDB" id="A0A362X465"/>
<protein>
    <submittedName>
        <fullName evidence="1">Uncharacterized protein</fullName>
    </submittedName>
</protein>
<dbReference type="EMBL" id="PVEO01000001">
    <property type="protein sequence ID" value="PQV51524.1"/>
    <property type="molecule type" value="Genomic_DNA"/>
</dbReference>
<name>A0A362X465_9FLAO</name>
<dbReference type="SUPFAM" id="SSF82171">
    <property type="entry name" value="DPP6 N-terminal domain-like"/>
    <property type="match status" value="1"/>
</dbReference>
<dbReference type="Gene3D" id="2.130.10.10">
    <property type="entry name" value="YVTN repeat-like/Quinoprotein amine dehydrogenase"/>
    <property type="match status" value="1"/>
</dbReference>
<accession>A0A362X465</accession>
<dbReference type="PROSITE" id="PS51318">
    <property type="entry name" value="TAT"/>
    <property type="match status" value="1"/>
</dbReference>